<evidence type="ECO:0000313" key="2">
    <source>
        <dbReference type="EMBL" id="GEK19113.1"/>
    </source>
</evidence>
<feature type="compositionally biased region" description="Low complexity" evidence="1">
    <location>
        <begin position="1"/>
        <end position="18"/>
    </location>
</feature>
<protein>
    <submittedName>
        <fullName evidence="2">Uncharacterized protein</fullName>
    </submittedName>
</protein>
<keyword evidence="3" id="KW-1185">Reference proteome</keyword>
<gene>
    <name evidence="2" type="ORF">CPE01_28460</name>
</gene>
<accession>A0A510UWP3</accession>
<dbReference type="EMBL" id="BJUA01000017">
    <property type="protein sequence ID" value="GEK19113.1"/>
    <property type="molecule type" value="Genomic_DNA"/>
</dbReference>
<dbReference type="AlphaFoldDB" id="A0A510UWP3"/>
<proteinExistence type="predicted"/>
<feature type="region of interest" description="Disordered" evidence="1">
    <location>
        <begin position="1"/>
        <end position="37"/>
    </location>
</feature>
<evidence type="ECO:0000256" key="1">
    <source>
        <dbReference type="SAM" id="MobiDB-lite"/>
    </source>
</evidence>
<comment type="caution">
    <text evidence="2">The sequence shown here is derived from an EMBL/GenBank/DDBJ whole genome shotgun (WGS) entry which is preliminary data.</text>
</comment>
<dbReference type="Proteomes" id="UP000321386">
    <property type="component" value="Unassembled WGS sequence"/>
</dbReference>
<sequence>MSVPAPATPHATSAPATPVDCANCRGSEKTPAPTIDPTTSIAMVGTLRRVLAGATDVLAVLMRPIQHRGRSARADVRPTSGRRACGTGCVDHLTSAAPTCGRVPTE</sequence>
<organism evidence="2 3">
    <name type="scientific">Cellulomonas persica</name>
    <dbReference type="NCBI Taxonomy" id="76861"/>
    <lineage>
        <taxon>Bacteria</taxon>
        <taxon>Bacillati</taxon>
        <taxon>Actinomycetota</taxon>
        <taxon>Actinomycetes</taxon>
        <taxon>Micrococcales</taxon>
        <taxon>Cellulomonadaceae</taxon>
        <taxon>Cellulomonas</taxon>
    </lineage>
</organism>
<name>A0A510UWP3_9CELL</name>
<evidence type="ECO:0000313" key="3">
    <source>
        <dbReference type="Proteomes" id="UP000321386"/>
    </source>
</evidence>
<reference evidence="2 3" key="1">
    <citation type="submission" date="2019-07" db="EMBL/GenBank/DDBJ databases">
        <title>Whole genome shotgun sequence of Cellulomonas persica NBRC 101101.</title>
        <authorList>
            <person name="Hosoyama A."/>
            <person name="Uohara A."/>
            <person name="Ohji S."/>
            <person name="Ichikawa N."/>
        </authorList>
    </citation>
    <scope>NUCLEOTIDE SEQUENCE [LARGE SCALE GENOMIC DNA]</scope>
    <source>
        <strain evidence="2 3">NBRC 101101</strain>
    </source>
</reference>